<comment type="caution">
    <text evidence="2">The sequence shown here is derived from an EMBL/GenBank/DDBJ whole genome shotgun (WGS) entry which is preliminary data.</text>
</comment>
<evidence type="ECO:0000256" key="1">
    <source>
        <dbReference type="SAM" id="MobiDB-lite"/>
    </source>
</evidence>
<proteinExistence type="predicted"/>
<sequence>MGCHKSLQPVQKYRVWDSGHSPNELTQWSVLVVRKSRVAIVCESERKLREKYREKLIKRGARPWIKISCVPVNTANPKYRWLSRNLRSHTLPNGKAGRSTSFHKSQTSHTLVQRT</sequence>
<protein>
    <submittedName>
        <fullName evidence="2">Uncharacterized protein</fullName>
    </submittedName>
</protein>
<keyword evidence="3" id="KW-1185">Reference proteome</keyword>
<reference evidence="2 3" key="1">
    <citation type="journal article" date="2023" name="Plants (Basel)">
        <title>Bridging the Gap: Combining Genomics and Transcriptomics Approaches to Understand Stylosanthes scabra, an Orphan Legume from the Brazilian Caatinga.</title>
        <authorList>
            <person name="Ferreira-Neto J.R.C."/>
            <person name="da Silva M.D."/>
            <person name="Binneck E."/>
            <person name="de Melo N.F."/>
            <person name="da Silva R.H."/>
            <person name="de Melo A.L.T.M."/>
            <person name="Pandolfi V."/>
            <person name="Bustamante F.O."/>
            <person name="Brasileiro-Vidal A.C."/>
            <person name="Benko-Iseppon A.M."/>
        </authorList>
    </citation>
    <scope>NUCLEOTIDE SEQUENCE [LARGE SCALE GENOMIC DNA]</scope>
    <source>
        <tissue evidence="2">Leaves</tissue>
    </source>
</reference>
<gene>
    <name evidence="2" type="ORF">PIB30_073624</name>
</gene>
<dbReference type="Proteomes" id="UP001341840">
    <property type="component" value="Unassembled WGS sequence"/>
</dbReference>
<evidence type="ECO:0000313" key="2">
    <source>
        <dbReference type="EMBL" id="MED6162765.1"/>
    </source>
</evidence>
<feature type="compositionally biased region" description="Polar residues" evidence="1">
    <location>
        <begin position="98"/>
        <end position="115"/>
    </location>
</feature>
<dbReference type="EMBL" id="JASCZI010121726">
    <property type="protein sequence ID" value="MED6162765.1"/>
    <property type="molecule type" value="Genomic_DNA"/>
</dbReference>
<name>A0ABU6UN64_9FABA</name>
<accession>A0ABU6UN64</accession>
<feature type="region of interest" description="Disordered" evidence="1">
    <location>
        <begin position="90"/>
        <end position="115"/>
    </location>
</feature>
<evidence type="ECO:0000313" key="3">
    <source>
        <dbReference type="Proteomes" id="UP001341840"/>
    </source>
</evidence>
<organism evidence="2 3">
    <name type="scientific">Stylosanthes scabra</name>
    <dbReference type="NCBI Taxonomy" id="79078"/>
    <lineage>
        <taxon>Eukaryota</taxon>
        <taxon>Viridiplantae</taxon>
        <taxon>Streptophyta</taxon>
        <taxon>Embryophyta</taxon>
        <taxon>Tracheophyta</taxon>
        <taxon>Spermatophyta</taxon>
        <taxon>Magnoliopsida</taxon>
        <taxon>eudicotyledons</taxon>
        <taxon>Gunneridae</taxon>
        <taxon>Pentapetalae</taxon>
        <taxon>rosids</taxon>
        <taxon>fabids</taxon>
        <taxon>Fabales</taxon>
        <taxon>Fabaceae</taxon>
        <taxon>Papilionoideae</taxon>
        <taxon>50 kb inversion clade</taxon>
        <taxon>dalbergioids sensu lato</taxon>
        <taxon>Dalbergieae</taxon>
        <taxon>Pterocarpus clade</taxon>
        <taxon>Stylosanthes</taxon>
    </lineage>
</organism>